<dbReference type="Gene3D" id="3.40.50.720">
    <property type="entry name" value="NAD(P)-binding Rossmann-like Domain"/>
    <property type="match status" value="2"/>
</dbReference>
<name>A0ABW2Y488_9ACTN</name>
<evidence type="ECO:0000256" key="1">
    <source>
        <dbReference type="ARBA" id="ARBA00005854"/>
    </source>
</evidence>
<evidence type="ECO:0000256" key="2">
    <source>
        <dbReference type="ARBA" id="ARBA00023002"/>
    </source>
</evidence>
<dbReference type="Proteomes" id="UP001597063">
    <property type="component" value="Unassembled WGS sequence"/>
</dbReference>
<dbReference type="InterPro" id="IPR006139">
    <property type="entry name" value="D-isomer_2_OHA_DH_cat_dom"/>
</dbReference>
<evidence type="ECO:0000256" key="4">
    <source>
        <dbReference type="RuleBase" id="RU003719"/>
    </source>
</evidence>
<keyword evidence="2 4" id="KW-0560">Oxidoreductase</keyword>
<protein>
    <submittedName>
        <fullName evidence="7">NAD(P)-dependent oxidoreductase</fullName>
    </submittedName>
</protein>
<evidence type="ECO:0000259" key="6">
    <source>
        <dbReference type="Pfam" id="PF02826"/>
    </source>
</evidence>
<dbReference type="PANTHER" id="PTHR10996:SF178">
    <property type="entry name" value="2-HYDROXYACID DEHYDROGENASE YGL185C-RELATED"/>
    <property type="match status" value="1"/>
</dbReference>
<keyword evidence="8" id="KW-1185">Reference proteome</keyword>
<dbReference type="Pfam" id="PF00389">
    <property type="entry name" value="2-Hacid_dh"/>
    <property type="match status" value="1"/>
</dbReference>
<dbReference type="RefSeq" id="WP_242619411.1">
    <property type="nucleotide sequence ID" value="NZ_CAACUY010000091.1"/>
</dbReference>
<dbReference type="InterPro" id="IPR029752">
    <property type="entry name" value="D-isomer_DH_CS1"/>
</dbReference>
<feature type="domain" description="D-isomer specific 2-hydroxyacid dehydrogenase catalytic" evidence="5">
    <location>
        <begin position="43"/>
        <end position="336"/>
    </location>
</feature>
<dbReference type="PANTHER" id="PTHR10996">
    <property type="entry name" value="2-HYDROXYACID DEHYDROGENASE-RELATED"/>
    <property type="match status" value="1"/>
</dbReference>
<feature type="domain" description="D-isomer specific 2-hydroxyacid dehydrogenase NAD-binding" evidence="6">
    <location>
        <begin position="131"/>
        <end position="304"/>
    </location>
</feature>
<dbReference type="SUPFAM" id="SSF52283">
    <property type="entry name" value="Formate/glycerate dehydrogenase catalytic domain-like"/>
    <property type="match status" value="1"/>
</dbReference>
<evidence type="ECO:0000313" key="7">
    <source>
        <dbReference type="EMBL" id="MFD0692167.1"/>
    </source>
</evidence>
<evidence type="ECO:0000313" key="8">
    <source>
        <dbReference type="Proteomes" id="UP001597063"/>
    </source>
</evidence>
<dbReference type="EMBL" id="JBHTGP010000037">
    <property type="protein sequence ID" value="MFD0692167.1"/>
    <property type="molecule type" value="Genomic_DNA"/>
</dbReference>
<accession>A0ABW2Y488</accession>
<dbReference type="PROSITE" id="PS00065">
    <property type="entry name" value="D_2_HYDROXYACID_DH_1"/>
    <property type="match status" value="1"/>
</dbReference>
<dbReference type="InterPro" id="IPR006140">
    <property type="entry name" value="D-isomer_DH_NAD-bd"/>
</dbReference>
<dbReference type="InterPro" id="IPR050223">
    <property type="entry name" value="D-isomer_2-hydroxyacid_DH"/>
</dbReference>
<proteinExistence type="inferred from homology"/>
<sequence length="345" mass="36396">MHGAVGRKAHPEGFEMTAPWRILSLLPLDEDLVRGLFGHLGDAAELAFPRTRDRAGLHAALADGAELVIGDYTGRLRLDAEAAAEAPKLAFVQMPAVGTDSLDVPALTALDVPVANAAGANARGVAEWAVGAAFALCRHLAWADRGVRAGGWPQAELLARATREIHTQRIGIVGFGAIGAEAARLFQALGCAVSYWTRRPRPDASATYRELDDLVATSDILVLALPLTDETRGLLGPERLALLPENALLVNVARGGIAPDDAVLAALESGRLAGAALDVFDNEPLPPDHGLRSHENVLLSPHGAGGTTQSQLNIVSMVRDNITAAVEGRDVRNVVNGVKAQIRRR</sequence>
<dbReference type="SUPFAM" id="SSF51735">
    <property type="entry name" value="NAD(P)-binding Rossmann-fold domains"/>
    <property type="match status" value="1"/>
</dbReference>
<keyword evidence="3" id="KW-0520">NAD</keyword>
<organism evidence="7 8">
    <name type="scientific">Actinomadura fibrosa</name>
    <dbReference type="NCBI Taxonomy" id="111802"/>
    <lineage>
        <taxon>Bacteria</taxon>
        <taxon>Bacillati</taxon>
        <taxon>Actinomycetota</taxon>
        <taxon>Actinomycetes</taxon>
        <taxon>Streptosporangiales</taxon>
        <taxon>Thermomonosporaceae</taxon>
        <taxon>Actinomadura</taxon>
    </lineage>
</organism>
<evidence type="ECO:0000259" key="5">
    <source>
        <dbReference type="Pfam" id="PF00389"/>
    </source>
</evidence>
<reference evidence="8" key="1">
    <citation type="journal article" date="2019" name="Int. J. Syst. Evol. Microbiol.">
        <title>The Global Catalogue of Microorganisms (GCM) 10K type strain sequencing project: providing services to taxonomists for standard genome sequencing and annotation.</title>
        <authorList>
            <consortium name="The Broad Institute Genomics Platform"/>
            <consortium name="The Broad Institute Genome Sequencing Center for Infectious Disease"/>
            <person name="Wu L."/>
            <person name="Ma J."/>
        </authorList>
    </citation>
    <scope>NUCLEOTIDE SEQUENCE [LARGE SCALE GENOMIC DNA]</scope>
    <source>
        <strain evidence="8">JCM 9371</strain>
    </source>
</reference>
<comment type="similarity">
    <text evidence="1 4">Belongs to the D-isomer specific 2-hydroxyacid dehydrogenase family.</text>
</comment>
<evidence type="ECO:0000256" key="3">
    <source>
        <dbReference type="ARBA" id="ARBA00023027"/>
    </source>
</evidence>
<gene>
    <name evidence="7" type="ORF">ACFQZM_47305</name>
</gene>
<comment type="caution">
    <text evidence="7">The sequence shown here is derived from an EMBL/GenBank/DDBJ whole genome shotgun (WGS) entry which is preliminary data.</text>
</comment>
<dbReference type="InterPro" id="IPR036291">
    <property type="entry name" value="NAD(P)-bd_dom_sf"/>
</dbReference>
<dbReference type="Pfam" id="PF02826">
    <property type="entry name" value="2-Hacid_dh_C"/>
    <property type="match status" value="1"/>
</dbReference>